<dbReference type="eggNOG" id="COG2370">
    <property type="taxonomic scope" value="Bacteria"/>
</dbReference>
<reference evidence="3 4" key="1">
    <citation type="submission" date="2014-03" db="EMBL/GenBank/DDBJ databases">
        <title>The draft genome sequence of Thioclava dalianensis DLFJ1-1.</title>
        <authorList>
            <person name="Lai Q."/>
            <person name="Shao Z."/>
        </authorList>
    </citation>
    <scope>NUCLEOTIDE SEQUENCE [LARGE SCALE GENOMIC DNA]</scope>
    <source>
        <strain evidence="3 4">DLFJ1-1</strain>
    </source>
</reference>
<keyword evidence="4" id="KW-1185">Reference proteome</keyword>
<dbReference type="PIRSF" id="PIRSF016919">
    <property type="entry name" value="HupE_UreJ"/>
    <property type="match status" value="1"/>
</dbReference>
<keyword evidence="1" id="KW-0812">Transmembrane</keyword>
<keyword evidence="2" id="KW-0732">Signal</keyword>
<keyword evidence="1" id="KW-0472">Membrane</keyword>
<evidence type="ECO:0000256" key="2">
    <source>
        <dbReference type="SAM" id="SignalP"/>
    </source>
</evidence>
<gene>
    <name evidence="3" type="ORF">DL1_15475</name>
</gene>
<feature type="transmembrane region" description="Helical" evidence="1">
    <location>
        <begin position="147"/>
        <end position="169"/>
    </location>
</feature>
<feature type="transmembrane region" description="Helical" evidence="1">
    <location>
        <begin position="117"/>
        <end position="135"/>
    </location>
</feature>
<name>A0A074U755_9RHOB</name>
<dbReference type="RefSeq" id="WP_051693349.1">
    <property type="nucleotide sequence ID" value="NZ_FOVB01000002.1"/>
</dbReference>
<evidence type="ECO:0000313" key="4">
    <source>
        <dbReference type="Proteomes" id="UP000027725"/>
    </source>
</evidence>
<organism evidence="3 4">
    <name type="scientific">Thioclava dalianensis</name>
    <dbReference type="NCBI Taxonomy" id="1185766"/>
    <lineage>
        <taxon>Bacteria</taxon>
        <taxon>Pseudomonadati</taxon>
        <taxon>Pseudomonadota</taxon>
        <taxon>Alphaproteobacteria</taxon>
        <taxon>Rhodobacterales</taxon>
        <taxon>Paracoccaceae</taxon>
        <taxon>Thioclava</taxon>
    </lineage>
</organism>
<evidence type="ECO:0000313" key="3">
    <source>
        <dbReference type="EMBL" id="KEP70512.1"/>
    </source>
</evidence>
<dbReference type="OrthoDB" id="9808192at2"/>
<proteinExistence type="predicted"/>
<feature type="transmembrane region" description="Helical" evidence="1">
    <location>
        <begin position="92"/>
        <end position="110"/>
    </location>
</feature>
<dbReference type="EMBL" id="JHEH01000005">
    <property type="protein sequence ID" value="KEP70512.1"/>
    <property type="molecule type" value="Genomic_DNA"/>
</dbReference>
<dbReference type="Proteomes" id="UP000027725">
    <property type="component" value="Unassembled WGS sequence"/>
</dbReference>
<feature type="signal peptide" evidence="2">
    <location>
        <begin position="1"/>
        <end position="24"/>
    </location>
</feature>
<feature type="transmembrane region" description="Helical" evidence="1">
    <location>
        <begin position="181"/>
        <end position="200"/>
    </location>
</feature>
<protein>
    <submittedName>
        <fullName evidence="3">Urease accessory protein</fullName>
    </submittedName>
</protein>
<evidence type="ECO:0000256" key="1">
    <source>
        <dbReference type="SAM" id="Phobius"/>
    </source>
</evidence>
<accession>A0A074U755</accession>
<feature type="transmembrane region" description="Helical" evidence="1">
    <location>
        <begin position="66"/>
        <end position="86"/>
    </location>
</feature>
<dbReference type="STRING" id="1185766.SAMN05216224_102337"/>
<sequence>MPQRSRLAALIGLIALLLPQIASAHITSTGSGGFAAGFEHPLSGYDHFLAMFSVGLWGAQMGGRRVWSLPVTFPMIMVIGGIVGILGIPFPGVEIGIALSIIVLGLAIAAKWKPQEWVSLAIIAVFGFYHGYAHGAELPMAADPADYAIGFVLATGFIHVIGVGVGLVLNPIWNGRFSQILGLLAAIVGFGFLALALGYMHSQLEFLNSGLHIFGT</sequence>
<feature type="transmembrane region" description="Helical" evidence="1">
    <location>
        <begin position="40"/>
        <end position="59"/>
    </location>
</feature>
<dbReference type="AlphaFoldDB" id="A0A074U755"/>
<comment type="caution">
    <text evidence="3">The sequence shown here is derived from an EMBL/GenBank/DDBJ whole genome shotgun (WGS) entry which is preliminary data.</text>
</comment>
<feature type="chain" id="PRO_5001700414" evidence="2">
    <location>
        <begin position="25"/>
        <end position="216"/>
    </location>
</feature>
<keyword evidence="1" id="KW-1133">Transmembrane helix</keyword>
<dbReference type="Pfam" id="PF04955">
    <property type="entry name" value="HupE_UreJ"/>
    <property type="match status" value="1"/>
</dbReference>
<dbReference type="InterPro" id="IPR007038">
    <property type="entry name" value="HupE_UreJ"/>
</dbReference>